<dbReference type="AlphaFoldDB" id="A0A0J9V142"/>
<evidence type="ECO:0000313" key="2">
    <source>
        <dbReference type="Proteomes" id="UP000009097"/>
    </source>
</evidence>
<evidence type="ECO:0000313" key="1">
    <source>
        <dbReference type="EMBL" id="KNB05035.1"/>
    </source>
</evidence>
<dbReference type="Proteomes" id="UP000009097">
    <property type="component" value="Unassembled WGS sequence"/>
</dbReference>
<dbReference type="RefSeq" id="XP_018243080.1">
    <property type="nucleotide sequence ID" value="XM_018399702.1"/>
</dbReference>
<gene>
    <name evidence="1" type="ORF">FOXG_19480</name>
</gene>
<name>A0A0J9V142_FUSO4</name>
<reference evidence="1" key="1">
    <citation type="submission" date="2007-04" db="EMBL/GenBank/DDBJ databases">
        <authorList>
            <consortium name="The Broad Institute Genome Sequencing Platform"/>
            <person name="Birren B."/>
            <person name="Lander E."/>
            <person name="Galagan J."/>
            <person name="Nusbaum C."/>
            <person name="Devon K."/>
            <person name="Ma L.-J."/>
            <person name="Jaffe D."/>
            <person name="Butler J."/>
            <person name="Alvarez P."/>
            <person name="Gnerre S."/>
            <person name="Grabherr M."/>
            <person name="Kleber M."/>
            <person name="Mauceli E."/>
            <person name="Brockman W."/>
            <person name="MacCallum I.A."/>
            <person name="Young S."/>
            <person name="LaButti K."/>
            <person name="DeCaprio D."/>
            <person name="Crawford M."/>
            <person name="Koehrsen M."/>
            <person name="Engels R."/>
            <person name="Montgomery P."/>
            <person name="Pearson M."/>
            <person name="Howarth C."/>
            <person name="Larson L."/>
            <person name="White J."/>
            <person name="O'Leary S."/>
            <person name="Kodira C."/>
            <person name="Zeng Q."/>
            <person name="Yandava C."/>
            <person name="Alvarado L."/>
            <person name="Kistler C."/>
            <person name="Shim W.-B."/>
            <person name="Kang S."/>
            <person name="Woloshuk C."/>
        </authorList>
    </citation>
    <scope>NUCLEOTIDE SEQUENCE</scope>
    <source>
        <strain evidence="1">4287</strain>
    </source>
</reference>
<organism evidence="1 2">
    <name type="scientific">Fusarium oxysporum f. sp. lycopersici (strain 4287 / CBS 123668 / FGSC 9935 / NRRL 34936)</name>
    <name type="common">Fusarium vascular wilt of tomato</name>
    <dbReference type="NCBI Taxonomy" id="426428"/>
    <lineage>
        <taxon>Eukaryota</taxon>
        <taxon>Fungi</taxon>
        <taxon>Dikarya</taxon>
        <taxon>Ascomycota</taxon>
        <taxon>Pezizomycotina</taxon>
        <taxon>Sordariomycetes</taxon>
        <taxon>Hypocreomycetidae</taxon>
        <taxon>Hypocreales</taxon>
        <taxon>Nectriaceae</taxon>
        <taxon>Fusarium</taxon>
        <taxon>Fusarium oxysporum species complex</taxon>
    </lineage>
</organism>
<reference evidence="1" key="2">
    <citation type="journal article" date="2010" name="Nature">
        <title>Comparative genomics reveals mobile pathogenicity chromosomes in Fusarium.</title>
        <authorList>
            <person name="Ma L.J."/>
            <person name="van der Does H.C."/>
            <person name="Borkovich K.A."/>
            <person name="Coleman J.J."/>
            <person name="Daboussi M.J."/>
            <person name="Di Pietro A."/>
            <person name="Dufresne M."/>
            <person name="Freitag M."/>
            <person name="Grabherr M."/>
            <person name="Henrissat B."/>
            <person name="Houterman P.M."/>
            <person name="Kang S."/>
            <person name="Shim W.B."/>
            <person name="Woloshuk C."/>
            <person name="Xie X."/>
            <person name="Xu J.R."/>
            <person name="Antoniw J."/>
            <person name="Baker S.E."/>
            <person name="Bluhm B.H."/>
            <person name="Breakspear A."/>
            <person name="Brown D.W."/>
            <person name="Butchko R.A."/>
            <person name="Chapman S."/>
            <person name="Coulson R."/>
            <person name="Coutinho P.M."/>
            <person name="Danchin E.G."/>
            <person name="Diener A."/>
            <person name="Gale L.R."/>
            <person name="Gardiner D.M."/>
            <person name="Goff S."/>
            <person name="Hammond-Kosack K.E."/>
            <person name="Hilburn K."/>
            <person name="Hua-Van A."/>
            <person name="Jonkers W."/>
            <person name="Kazan K."/>
            <person name="Kodira C.D."/>
            <person name="Koehrsen M."/>
            <person name="Kumar L."/>
            <person name="Lee Y.H."/>
            <person name="Li L."/>
            <person name="Manners J.M."/>
            <person name="Miranda-Saavedra D."/>
            <person name="Mukherjee M."/>
            <person name="Park G."/>
            <person name="Park J."/>
            <person name="Park S.Y."/>
            <person name="Proctor R.H."/>
            <person name="Regev A."/>
            <person name="Ruiz-Roldan M.C."/>
            <person name="Sain D."/>
            <person name="Sakthikumar S."/>
            <person name="Sykes S."/>
            <person name="Schwartz D.C."/>
            <person name="Turgeon B.G."/>
            <person name="Wapinski I."/>
            <person name="Yoder O."/>
            <person name="Young S."/>
            <person name="Zeng Q."/>
            <person name="Zhou S."/>
            <person name="Galagan J."/>
            <person name="Cuomo C.A."/>
            <person name="Kistler H.C."/>
            <person name="Rep M."/>
        </authorList>
    </citation>
    <scope>NUCLEOTIDE SEQUENCE [LARGE SCALE GENOMIC DNA]</scope>
    <source>
        <strain evidence="1">4287</strain>
    </source>
</reference>
<dbReference type="KEGG" id="fox:FOXG_19480"/>
<protein>
    <submittedName>
        <fullName evidence="1">Uncharacterized protein</fullName>
    </submittedName>
</protein>
<sequence>MLHNTSDSKINALFASATIPFMAQTSDDVAFPLYLDGQPKPFGFSSILISNTSAAAIDAPLPNHFLDLQRDLKAVEAYFLSANKLRGTVVNNDPTIQDAAYWNSTFSITNPMRFGLGNGYYFAVLQQGVAGDDSARSWNGSWALIGTMAEQDMGGDPYPATNKDMPFQNVIEWIKDRAMRFDVKRHSCSAKWIITRNSIELQEGKCDPKPLSISHQLYDNGQFALASHLIASLSEYLSEFSSTRNSSH</sequence>
<dbReference type="EMBL" id="DS231703">
    <property type="protein sequence ID" value="KNB05035.1"/>
    <property type="molecule type" value="Genomic_DNA"/>
</dbReference>
<proteinExistence type="predicted"/>
<accession>A0A0J9V142</accession>
<dbReference type="VEuPathDB" id="FungiDB:FOXG_19480"/>
<dbReference type="GeneID" id="28960186"/>